<dbReference type="InterPro" id="IPR051534">
    <property type="entry name" value="CBASS_pafABC_assoc_protein"/>
</dbReference>
<accession>A0A562ZJA6</accession>
<sequence length="261" mass="28433">MAQFEVPRATLKCDIAKLRDQRPAPRHSRGGGNPELPAPCRRQCIGSRRPLPGLRFSAEEVVALVTIQQLLAQLAPGLIGPKLRPLQARLDELMAKEGLSGEVVAKRIRLLHAGKRKLKIQHFEAVAAATMGRKRIQVKHFNRQTGETLERELSPQRLVHYRDNWYVDAWCHLRQDLRSFAVDALAEAHVLATAAKEVSTRSLDERLVAGVWHLQRQAEAHGGAEVFGGAGAVGAPGAVASAARGPGRGGWGVCAERAVFG</sequence>
<comment type="caution">
    <text evidence="3">The sequence shown here is derived from an EMBL/GenBank/DDBJ whole genome shotgun (WGS) entry which is preliminary data.</text>
</comment>
<protein>
    <submittedName>
        <fullName evidence="3">WYL domain-containing protein</fullName>
    </submittedName>
</protein>
<organism evidence="3 4">
    <name type="scientific">Caenimonas sedimenti</name>
    <dbReference type="NCBI Taxonomy" id="2596921"/>
    <lineage>
        <taxon>Bacteria</taxon>
        <taxon>Pseudomonadati</taxon>
        <taxon>Pseudomonadota</taxon>
        <taxon>Betaproteobacteria</taxon>
        <taxon>Burkholderiales</taxon>
        <taxon>Comamonadaceae</taxon>
        <taxon>Caenimonas</taxon>
    </lineage>
</organism>
<name>A0A562ZJA6_9BURK</name>
<dbReference type="RefSeq" id="WP_145895195.1">
    <property type="nucleotide sequence ID" value="NZ_VOBQ01000018.1"/>
</dbReference>
<evidence type="ECO:0000313" key="3">
    <source>
        <dbReference type="EMBL" id="TWO68652.1"/>
    </source>
</evidence>
<evidence type="ECO:0000313" key="4">
    <source>
        <dbReference type="Proteomes" id="UP000318199"/>
    </source>
</evidence>
<reference evidence="3 4" key="1">
    <citation type="submission" date="2019-07" db="EMBL/GenBank/DDBJ databases">
        <title>Caenimonas sedimenti sp. nov., isolated from activated sludge.</title>
        <authorList>
            <person name="Xu J."/>
        </authorList>
    </citation>
    <scope>NUCLEOTIDE SEQUENCE [LARGE SCALE GENOMIC DNA]</scope>
    <source>
        <strain evidence="3 4">HX-9-20</strain>
    </source>
</reference>
<keyword evidence="4" id="KW-1185">Reference proteome</keyword>
<dbReference type="InterPro" id="IPR026881">
    <property type="entry name" value="WYL_dom"/>
</dbReference>
<dbReference type="AlphaFoldDB" id="A0A562ZJA6"/>
<evidence type="ECO:0000256" key="1">
    <source>
        <dbReference type="SAM" id="MobiDB-lite"/>
    </source>
</evidence>
<dbReference type="OrthoDB" id="8555652at2"/>
<dbReference type="PANTHER" id="PTHR34580:SF3">
    <property type="entry name" value="PROTEIN PAFB"/>
    <property type="match status" value="1"/>
</dbReference>
<dbReference type="PANTHER" id="PTHR34580">
    <property type="match status" value="1"/>
</dbReference>
<dbReference type="Proteomes" id="UP000318199">
    <property type="component" value="Unassembled WGS sequence"/>
</dbReference>
<dbReference type="EMBL" id="VOBQ01000018">
    <property type="protein sequence ID" value="TWO68652.1"/>
    <property type="molecule type" value="Genomic_DNA"/>
</dbReference>
<dbReference type="PROSITE" id="PS52050">
    <property type="entry name" value="WYL"/>
    <property type="match status" value="1"/>
</dbReference>
<proteinExistence type="predicted"/>
<feature type="region of interest" description="Disordered" evidence="1">
    <location>
        <begin position="16"/>
        <end position="39"/>
    </location>
</feature>
<gene>
    <name evidence="3" type="ORF">FN976_21825</name>
</gene>
<dbReference type="Pfam" id="PF13280">
    <property type="entry name" value="WYL"/>
    <property type="match status" value="1"/>
</dbReference>
<evidence type="ECO:0000259" key="2">
    <source>
        <dbReference type="Pfam" id="PF13280"/>
    </source>
</evidence>
<feature type="domain" description="WYL" evidence="2">
    <location>
        <begin position="122"/>
        <end position="189"/>
    </location>
</feature>